<dbReference type="GO" id="GO:0006782">
    <property type="term" value="P:protoporphyrinogen IX biosynthetic process"/>
    <property type="evidence" value="ECO:0007669"/>
    <property type="project" value="TreeGrafter"/>
</dbReference>
<evidence type="ECO:0000256" key="2">
    <source>
        <dbReference type="ARBA" id="ARBA00010644"/>
    </source>
</evidence>
<keyword evidence="9" id="KW-1185">Reference proteome</keyword>
<dbReference type="GO" id="GO:0004109">
    <property type="term" value="F:coproporphyrinogen oxidase activity"/>
    <property type="evidence" value="ECO:0007669"/>
    <property type="project" value="UniProtKB-EC"/>
</dbReference>
<keyword evidence="6" id="KW-0350">Heme biosynthesis</keyword>
<sequence>MFEEYKEIASAWFRDLRDQIRDEFLSIEKEFDPSFQSGFVVESWKREGGGGGEMSLMYGSVFEKIGVNISTVHGSFNGEFATKIPGALKSEKQFWASGISLVAHMKSPLVPAVHMNTRMIVTDNYWFGGGADLTPMYYNEEDACIFHSAFKEACDKHDDDYYNRFSKWADEYFFLKHRNEPRGIGGIFFDYLRTDDWQRDFAFTQDVGKCFLSVYPKLVRRNMYLEYTPEQREFQLLKRGRYVEFNLLYDRGTEFGLKTGGNTKAILMSLPPVAQWKDF</sequence>
<dbReference type="PANTHER" id="PTHR10755:SF0">
    <property type="entry name" value="OXYGEN-DEPENDENT COPROPORPHYRINOGEN-III OXIDASE, MITOCHONDRIAL"/>
    <property type="match status" value="1"/>
</dbReference>
<organism evidence="8 9">
    <name type="scientific">Neorickettsia helminthoeca str. Oregon</name>
    <dbReference type="NCBI Taxonomy" id="1286528"/>
    <lineage>
        <taxon>Bacteria</taxon>
        <taxon>Pseudomonadati</taxon>
        <taxon>Pseudomonadota</taxon>
        <taxon>Alphaproteobacteria</taxon>
        <taxon>Rickettsiales</taxon>
        <taxon>Anaplasmataceae</taxon>
        <taxon>Neorickettsia</taxon>
    </lineage>
</organism>
<evidence type="ECO:0000256" key="6">
    <source>
        <dbReference type="ARBA" id="ARBA00023133"/>
    </source>
</evidence>
<dbReference type="PRINTS" id="PR00073">
    <property type="entry name" value="COPRGNOXDASE"/>
</dbReference>
<comment type="similarity">
    <text evidence="2">Belongs to the aerobic coproporphyrinogen-III oxidase family.</text>
</comment>
<dbReference type="InterPro" id="IPR036406">
    <property type="entry name" value="Coprogen_oxidase_aer_sf"/>
</dbReference>
<evidence type="ECO:0000313" key="9">
    <source>
        <dbReference type="Proteomes" id="UP000023755"/>
    </source>
</evidence>
<evidence type="ECO:0000256" key="1">
    <source>
        <dbReference type="ARBA" id="ARBA00005168"/>
    </source>
</evidence>
<dbReference type="PIRSF" id="PIRSF000166">
    <property type="entry name" value="Coproporphyri_ox"/>
    <property type="match status" value="1"/>
</dbReference>
<evidence type="ECO:0000256" key="4">
    <source>
        <dbReference type="ARBA" id="ARBA00012869"/>
    </source>
</evidence>
<accession>X5HLR5</accession>
<dbReference type="HOGENOM" id="CLU_026169_0_1_5"/>
<dbReference type="KEGG" id="nhm:NHE_0425"/>
<evidence type="ECO:0000256" key="7">
    <source>
        <dbReference type="ARBA" id="ARBA00023244"/>
    </source>
</evidence>
<dbReference type="GO" id="GO:0005737">
    <property type="term" value="C:cytoplasm"/>
    <property type="evidence" value="ECO:0007669"/>
    <property type="project" value="TreeGrafter"/>
</dbReference>
<name>X5HLR5_9RICK</name>
<evidence type="ECO:0000256" key="5">
    <source>
        <dbReference type="ARBA" id="ARBA00023002"/>
    </source>
</evidence>
<reference evidence="8 9" key="1">
    <citation type="submission" date="2014-03" db="EMBL/GenBank/DDBJ databases">
        <title>Sequencing and Comparison of Genomes and Transcriptome Profiles of Human Ehrlichiosis Agents.</title>
        <authorList>
            <person name="Lin M."/>
            <person name="Daugherty S.C."/>
            <person name="Nagaraj S."/>
            <person name="Cheng Z."/>
            <person name="Xiong Q."/>
            <person name="Lin F.-Y."/>
            <person name="Sengamalay N."/>
            <person name="Ott S."/>
            <person name="Godinez A."/>
            <person name="Tallon L.J."/>
            <person name="Sadzewicz L."/>
            <person name="Fraser C.M."/>
            <person name="Dunning Hotopp J.C."/>
            <person name="Rikihisa Y."/>
        </authorList>
    </citation>
    <scope>NUCLEOTIDE SEQUENCE [LARGE SCALE GENOMIC DNA]</scope>
    <source>
        <strain evidence="8 9">Oregon</strain>
    </source>
</reference>
<dbReference type="Pfam" id="PF01218">
    <property type="entry name" value="Coprogen_oxidas"/>
    <property type="match status" value="1"/>
</dbReference>
<dbReference type="Gene3D" id="3.40.1500.10">
    <property type="entry name" value="Coproporphyrinogen III oxidase, aerobic"/>
    <property type="match status" value="1"/>
</dbReference>
<dbReference type="AlphaFoldDB" id="X5HLR5"/>
<keyword evidence="5" id="KW-0560">Oxidoreductase</keyword>
<dbReference type="InterPro" id="IPR001260">
    <property type="entry name" value="Coprogen_oxidase_aer"/>
</dbReference>
<dbReference type="OrthoDB" id="9777553at2"/>
<dbReference type="NCBIfam" id="NF003727">
    <property type="entry name" value="PRK05330.1"/>
    <property type="match status" value="1"/>
</dbReference>
<dbReference type="EC" id="1.3.3.3" evidence="4"/>
<proteinExistence type="inferred from homology"/>
<dbReference type="PANTHER" id="PTHR10755">
    <property type="entry name" value="COPROPORPHYRINOGEN III OXIDASE, MITOCHONDRIAL"/>
    <property type="match status" value="1"/>
</dbReference>
<comment type="pathway">
    <text evidence="1">Porphyrin-containing compound metabolism; protoporphyrin-IX biosynthesis; protoporphyrinogen-IX from coproporphyrinogen-III (O2 route): step 1/1.</text>
</comment>
<gene>
    <name evidence="8" type="ORF">NHE_0425</name>
</gene>
<comment type="subunit">
    <text evidence="3">Homodimer.</text>
</comment>
<dbReference type="STRING" id="1286528.NHE_0425"/>
<dbReference type="Proteomes" id="UP000023755">
    <property type="component" value="Chromosome"/>
</dbReference>
<evidence type="ECO:0000256" key="3">
    <source>
        <dbReference type="ARBA" id="ARBA00011738"/>
    </source>
</evidence>
<keyword evidence="7" id="KW-0627">Porphyrin biosynthesis</keyword>
<dbReference type="RefSeq" id="WP_038559380.1">
    <property type="nucleotide sequence ID" value="NZ_CP007481.1"/>
</dbReference>
<evidence type="ECO:0000313" key="8">
    <source>
        <dbReference type="EMBL" id="AHX11370.1"/>
    </source>
</evidence>
<dbReference type="EMBL" id="CP007481">
    <property type="protein sequence ID" value="AHX11370.1"/>
    <property type="molecule type" value="Genomic_DNA"/>
</dbReference>
<dbReference type="SUPFAM" id="SSF102886">
    <property type="entry name" value="Coproporphyrinogen III oxidase"/>
    <property type="match status" value="1"/>
</dbReference>
<protein>
    <recommendedName>
        <fullName evidence="4">coproporphyrinogen oxidase</fullName>
        <ecNumber evidence="4">1.3.3.3</ecNumber>
    </recommendedName>
</protein>